<reference evidence="1" key="1">
    <citation type="submission" date="2020-03" db="EMBL/GenBank/DDBJ databases">
        <title>The deep terrestrial virosphere.</title>
        <authorList>
            <person name="Holmfeldt K."/>
            <person name="Nilsson E."/>
            <person name="Simone D."/>
            <person name="Lopez-Fernandez M."/>
            <person name="Wu X."/>
            <person name="de Brujin I."/>
            <person name="Lundin D."/>
            <person name="Andersson A."/>
            <person name="Bertilsson S."/>
            <person name="Dopson M."/>
        </authorList>
    </citation>
    <scope>NUCLEOTIDE SEQUENCE</scope>
    <source>
        <strain evidence="1">MM415B02340</strain>
    </source>
</reference>
<name>A0A6M3KRW1_9ZZZZ</name>
<sequence length="56" mass="6854">MNGYWRLYAKIFNIKICRTCGRRLDLNYKKRNRNNLCKDCSPLGIDFVTVYYNWEL</sequence>
<dbReference type="EMBL" id="MT142537">
    <property type="protein sequence ID" value="QJA84847.1"/>
    <property type="molecule type" value="Genomic_DNA"/>
</dbReference>
<organism evidence="1">
    <name type="scientific">viral metagenome</name>
    <dbReference type="NCBI Taxonomy" id="1070528"/>
    <lineage>
        <taxon>unclassified sequences</taxon>
        <taxon>metagenomes</taxon>
        <taxon>organismal metagenomes</taxon>
    </lineage>
</organism>
<protein>
    <submittedName>
        <fullName evidence="1">Uncharacterized protein</fullName>
    </submittedName>
</protein>
<evidence type="ECO:0000313" key="1">
    <source>
        <dbReference type="EMBL" id="QJA84847.1"/>
    </source>
</evidence>
<dbReference type="AlphaFoldDB" id="A0A6M3KRW1"/>
<proteinExistence type="predicted"/>
<accession>A0A6M3KRW1</accession>
<gene>
    <name evidence="1" type="ORF">MM415B02340_0007</name>
</gene>